<dbReference type="EMBL" id="CP002351">
    <property type="protein sequence ID" value="AEH51774.1"/>
    <property type="molecule type" value="Genomic_DNA"/>
</dbReference>
<keyword evidence="8 9" id="KW-0472">Membrane</keyword>
<feature type="transmembrane region" description="Helical" evidence="9">
    <location>
        <begin position="149"/>
        <end position="166"/>
    </location>
</feature>
<feature type="transmembrane region" description="Helical" evidence="9">
    <location>
        <begin position="76"/>
        <end position="95"/>
    </location>
</feature>
<accession>F7YVV2</accession>
<dbReference type="HOGENOM" id="CLU_054212_0_2_0"/>
<gene>
    <name evidence="9" type="primary">cobD</name>
    <name evidence="10" type="ORF">Theth_1730</name>
</gene>
<keyword evidence="4 9" id="KW-1003">Cell membrane</keyword>
<evidence type="ECO:0000256" key="4">
    <source>
        <dbReference type="ARBA" id="ARBA00022475"/>
    </source>
</evidence>
<dbReference type="GO" id="GO:0016874">
    <property type="term" value="F:ligase activity"/>
    <property type="evidence" value="ECO:0007669"/>
    <property type="project" value="UniProtKB-KW"/>
</dbReference>
<proteinExistence type="inferred from homology"/>
<dbReference type="GO" id="GO:0005886">
    <property type="term" value="C:plasma membrane"/>
    <property type="evidence" value="ECO:0007669"/>
    <property type="project" value="UniProtKB-SubCell"/>
</dbReference>
<evidence type="ECO:0000256" key="3">
    <source>
        <dbReference type="ARBA" id="ARBA00006263"/>
    </source>
</evidence>
<keyword evidence="6 9" id="KW-0812">Transmembrane</keyword>
<evidence type="ECO:0000256" key="5">
    <source>
        <dbReference type="ARBA" id="ARBA00022573"/>
    </source>
</evidence>
<comment type="pathway">
    <text evidence="2 9">Cofactor biosynthesis; adenosylcobalamin biosynthesis.</text>
</comment>
<evidence type="ECO:0000256" key="7">
    <source>
        <dbReference type="ARBA" id="ARBA00022989"/>
    </source>
</evidence>
<comment type="similarity">
    <text evidence="3 9">Belongs to the CobD/CbiB family.</text>
</comment>
<dbReference type="STRING" id="688269.Theth_1730"/>
<dbReference type="GO" id="GO:0048472">
    <property type="term" value="F:threonine-phosphate decarboxylase activity"/>
    <property type="evidence" value="ECO:0007669"/>
    <property type="project" value="InterPro"/>
</dbReference>
<dbReference type="OrthoDB" id="9811967at2"/>
<dbReference type="Proteomes" id="UP000006804">
    <property type="component" value="Chromosome"/>
</dbReference>
<feature type="transmembrane region" description="Helical" evidence="9">
    <location>
        <begin position="267"/>
        <end position="286"/>
    </location>
</feature>
<dbReference type="eggNOG" id="COG1270">
    <property type="taxonomic scope" value="Bacteria"/>
</dbReference>
<dbReference type="UniPathway" id="UPA00148"/>
<evidence type="ECO:0000256" key="9">
    <source>
        <dbReference type="HAMAP-Rule" id="MF_00024"/>
    </source>
</evidence>
<keyword evidence="5 9" id="KW-0169">Cobalamin biosynthesis</keyword>
<keyword evidence="11" id="KW-1185">Reference proteome</keyword>
<protein>
    <recommendedName>
        <fullName evidence="9">Cobalamin biosynthesis protein CobD</fullName>
    </recommendedName>
</protein>
<dbReference type="AlphaFoldDB" id="F7YVV2"/>
<evidence type="ECO:0000256" key="1">
    <source>
        <dbReference type="ARBA" id="ARBA00004651"/>
    </source>
</evidence>
<dbReference type="PANTHER" id="PTHR34308:SF1">
    <property type="entry name" value="COBALAMIN BIOSYNTHESIS PROTEIN CBIB"/>
    <property type="match status" value="1"/>
</dbReference>
<evidence type="ECO:0000256" key="2">
    <source>
        <dbReference type="ARBA" id="ARBA00004953"/>
    </source>
</evidence>
<keyword evidence="7 9" id="KW-1133">Transmembrane helix</keyword>
<evidence type="ECO:0000313" key="11">
    <source>
        <dbReference type="Proteomes" id="UP000006804"/>
    </source>
</evidence>
<evidence type="ECO:0000256" key="6">
    <source>
        <dbReference type="ARBA" id="ARBA00022692"/>
    </source>
</evidence>
<comment type="caution">
    <text evidence="9">Lacks conserved residue(s) required for the propagation of feature annotation.</text>
</comment>
<reference evidence="10 11" key="1">
    <citation type="submission" date="2010-11" db="EMBL/GenBank/DDBJ databases">
        <title>The complete genome of Thermotoga thermarum DSM 5069.</title>
        <authorList>
            <consortium name="US DOE Joint Genome Institute (JGI-PGF)"/>
            <person name="Lucas S."/>
            <person name="Copeland A."/>
            <person name="Lapidus A."/>
            <person name="Bruce D."/>
            <person name="Goodwin L."/>
            <person name="Pitluck S."/>
            <person name="Kyrpides N."/>
            <person name="Mavromatis K."/>
            <person name="Ivanova N."/>
            <person name="Zeytun A."/>
            <person name="Brettin T."/>
            <person name="Detter J.C."/>
            <person name="Tapia R."/>
            <person name="Han C."/>
            <person name="Land M."/>
            <person name="Hauser L."/>
            <person name="Markowitz V."/>
            <person name="Cheng J.-F."/>
            <person name="Hugenholtz P."/>
            <person name="Woyke T."/>
            <person name="Wu D."/>
            <person name="Spring S."/>
            <person name="Schroeder M."/>
            <person name="Brambilla E."/>
            <person name="Klenk H.-P."/>
            <person name="Eisen J.A."/>
        </authorList>
    </citation>
    <scope>NUCLEOTIDE SEQUENCE [LARGE SCALE GENOMIC DNA]</scope>
    <source>
        <strain evidence="10 11">DSM 5069</strain>
    </source>
</reference>
<organism evidence="10 11">
    <name type="scientific">Pseudothermotoga thermarum DSM 5069</name>
    <dbReference type="NCBI Taxonomy" id="688269"/>
    <lineage>
        <taxon>Bacteria</taxon>
        <taxon>Thermotogati</taxon>
        <taxon>Thermotogota</taxon>
        <taxon>Thermotogae</taxon>
        <taxon>Thermotogales</taxon>
        <taxon>Thermotogaceae</taxon>
        <taxon>Pseudothermotoga</taxon>
    </lineage>
</organism>
<name>F7YVV2_9THEM</name>
<sequence precursor="true">MIVFLGAVLLDLLFGEPQNLLHPVYYIGRIGSFLDKAREKVTNKVLLFVLGMSALIVEALLWLALILLVQRLTYPVRIVLSIILFKFSFSIRGLYEHVHRCFTDDVEALRKNVSLIVSRDVSKLDKWHLYSAALESLSENLSDAITGPWFYFILLGLPGAWLYRVVNTYDALFGYRNDRYEWFGKFAARMDDALNFIPSRISCFFILLFNPKRALNYVRKYGPVKINATYPMSAFAGVLGVKFEKIGYYSFEGREPTKEDILKGLRLYKYVVLVMFFTMIAFLWRFKLW</sequence>
<evidence type="ECO:0000313" key="10">
    <source>
        <dbReference type="EMBL" id="AEH51774.1"/>
    </source>
</evidence>
<comment type="function">
    <text evidence="9">Converts cobyric acid to cobinamide by the addition of aminopropanol on the F carboxylic group.</text>
</comment>
<dbReference type="RefSeq" id="WP_013932982.1">
    <property type="nucleotide sequence ID" value="NC_015707.1"/>
</dbReference>
<dbReference type="Pfam" id="PF03186">
    <property type="entry name" value="CobD_Cbib"/>
    <property type="match status" value="1"/>
</dbReference>
<keyword evidence="10" id="KW-0436">Ligase</keyword>
<dbReference type="PATRIC" id="fig|688269.3.peg.1780"/>
<feature type="transmembrane region" description="Helical" evidence="9">
    <location>
        <begin position="45"/>
        <end position="69"/>
    </location>
</feature>
<comment type="subcellular location">
    <subcellularLocation>
        <location evidence="1 9">Cell membrane</location>
        <topology evidence="1 9">Multi-pass membrane protein</topology>
    </subcellularLocation>
</comment>
<dbReference type="GO" id="GO:0009236">
    <property type="term" value="P:cobalamin biosynthetic process"/>
    <property type="evidence" value="ECO:0007669"/>
    <property type="project" value="UniProtKB-UniRule"/>
</dbReference>
<dbReference type="PANTHER" id="PTHR34308">
    <property type="entry name" value="COBALAMIN BIOSYNTHESIS PROTEIN CBIB"/>
    <property type="match status" value="1"/>
</dbReference>
<dbReference type="NCBIfam" id="TIGR00380">
    <property type="entry name" value="cobal_cbiB"/>
    <property type="match status" value="1"/>
</dbReference>
<dbReference type="GO" id="GO:0015420">
    <property type="term" value="F:ABC-type vitamin B12 transporter activity"/>
    <property type="evidence" value="ECO:0007669"/>
    <property type="project" value="UniProtKB-UniRule"/>
</dbReference>
<dbReference type="KEGG" id="tta:Theth_1730"/>
<evidence type="ECO:0000256" key="8">
    <source>
        <dbReference type="ARBA" id="ARBA00023136"/>
    </source>
</evidence>
<dbReference type="HAMAP" id="MF_00024">
    <property type="entry name" value="CobD_CbiB"/>
    <property type="match status" value="1"/>
</dbReference>
<dbReference type="InterPro" id="IPR004485">
    <property type="entry name" value="Cobalamin_biosynth_CobD/CbiB"/>
</dbReference>